<keyword evidence="1" id="KW-1133">Transmembrane helix</keyword>
<name>A0A238FLN4_9BASI</name>
<evidence type="ECO:0000313" key="3">
    <source>
        <dbReference type="Proteomes" id="UP000198372"/>
    </source>
</evidence>
<keyword evidence="3" id="KW-1185">Reference proteome</keyword>
<feature type="transmembrane region" description="Helical" evidence="1">
    <location>
        <begin position="127"/>
        <end position="148"/>
    </location>
</feature>
<evidence type="ECO:0000256" key="1">
    <source>
        <dbReference type="SAM" id="Phobius"/>
    </source>
</evidence>
<dbReference type="AlphaFoldDB" id="A0A238FLN4"/>
<evidence type="ECO:0000313" key="2">
    <source>
        <dbReference type="EMBL" id="SCV73689.1"/>
    </source>
</evidence>
<proteinExistence type="predicted"/>
<dbReference type="EMBL" id="FMSP01000019">
    <property type="protein sequence ID" value="SCV73689.1"/>
    <property type="molecule type" value="Genomic_DNA"/>
</dbReference>
<sequence length="185" mass="21588">MVKQTTKDYFEQLFGKDPDGIRADRPWMDSRAADRFKAEAIDDPFIWPQLIEIHNFRRLLHKGNQSPSPGPDGVEKWVLAEMDESDLEVIRKLLSFVLSNNYFDKLRDHYILPMYKNRGLYTELTNYRAVCFGPLLAILVTSWFTTLAQEYAMRRRLIPETQTAVQSGTQHRDLTSFLSQVQAWA</sequence>
<dbReference type="OrthoDB" id="445826at2759"/>
<gene>
    <name evidence="2" type="ORF">BQ2448_6119</name>
</gene>
<organism evidence="2 3">
    <name type="scientific">Microbotryum intermedium</name>
    <dbReference type="NCBI Taxonomy" id="269621"/>
    <lineage>
        <taxon>Eukaryota</taxon>
        <taxon>Fungi</taxon>
        <taxon>Dikarya</taxon>
        <taxon>Basidiomycota</taxon>
        <taxon>Pucciniomycotina</taxon>
        <taxon>Microbotryomycetes</taxon>
        <taxon>Microbotryales</taxon>
        <taxon>Microbotryaceae</taxon>
        <taxon>Microbotryum</taxon>
    </lineage>
</organism>
<protein>
    <submittedName>
        <fullName evidence="2">BQ2448_6119 protein</fullName>
    </submittedName>
</protein>
<dbReference type="Proteomes" id="UP000198372">
    <property type="component" value="Unassembled WGS sequence"/>
</dbReference>
<keyword evidence="1" id="KW-0812">Transmembrane</keyword>
<keyword evidence="1" id="KW-0472">Membrane</keyword>
<reference evidence="3" key="1">
    <citation type="submission" date="2016-09" db="EMBL/GenBank/DDBJ databases">
        <authorList>
            <person name="Jeantristanb JTB J.-T."/>
            <person name="Ricardo R."/>
        </authorList>
    </citation>
    <scope>NUCLEOTIDE SEQUENCE [LARGE SCALE GENOMIC DNA]</scope>
</reference>
<accession>A0A238FLN4</accession>